<evidence type="ECO:0000313" key="1">
    <source>
        <dbReference type="EMBL" id="CAI0558700.1"/>
    </source>
</evidence>
<accession>A0AAV0RM45</accession>
<organism evidence="1 2">
    <name type="scientific">Linum tenue</name>
    <dbReference type="NCBI Taxonomy" id="586396"/>
    <lineage>
        <taxon>Eukaryota</taxon>
        <taxon>Viridiplantae</taxon>
        <taxon>Streptophyta</taxon>
        <taxon>Embryophyta</taxon>
        <taxon>Tracheophyta</taxon>
        <taxon>Spermatophyta</taxon>
        <taxon>Magnoliopsida</taxon>
        <taxon>eudicotyledons</taxon>
        <taxon>Gunneridae</taxon>
        <taxon>Pentapetalae</taxon>
        <taxon>rosids</taxon>
        <taxon>fabids</taxon>
        <taxon>Malpighiales</taxon>
        <taxon>Linaceae</taxon>
        <taxon>Linum</taxon>
    </lineage>
</organism>
<dbReference type="EMBL" id="CAMGYJ010000011">
    <property type="protein sequence ID" value="CAI0558700.1"/>
    <property type="molecule type" value="Genomic_DNA"/>
</dbReference>
<sequence>MASMGSPVEGNSSTTGASKKVYVALGNDLISKIGILHLAPDCSNDVVNTHFGKVLASSMSDEKLEALRNYEVAGGKDDDGGEEALFVSLSALFRLA</sequence>
<dbReference type="AlphaFoldDB" id="A0AAV0RM45"/>
<keyword evidence="2" id="KW-1185">Reference proteome</keyword>
<protein>
    <submittedName>
        <fullName evidence="1">Uncharacterized protein</fullName>
    </submittedName>
</protein>
<comment type="caution">
    <text evidence="1">The sequence shown here is derived from an EMBL/GenBank/DDBJ whole genome shotgun (WGS) entry which is preliminary data.</text>
</comment>
<reference evidence="1" key="1">
    <citation type="submission" date="2022-08" db="EMBL/GenBank/DDBJ databases">
        <authorList>
            <person name="Gutierrez-Valencia J."/>
        </authorList>
    </citation>
    <scope>NUCLEOTIDE SEQUENCE</scope>
</reference>
<dbReference type="Proteomes" id="UP001154282">
    <property type="component" value="Unassembled WGS sequence"/>
</dbReference>
<evidence type="ECO:0000313" key="2">
    <source>
        <dbReference type="Proteomes" id="UP001154282"/>
    </source>
</evidence>
<proteinExistence type="predicted"/>
<gene>
    <name evidence="1" type="ORF">LITE_LOCUS48879</name>
</gene>
<name>A0AAV0RM45_9ROSI</name>